<dbReference type="Gene3D" id="1.20.120.450">
    <property type="entry name" value="dinb family like domain"/>
    <property type="match status" value="1"/>
</dbReference>
<proteinExistence type="predicted"/>
<dbReference type="PANTHER" id="PTHR36922">
    <property type="entry name" value="BLL2446 PROTEIN"/>
    <property type="match status" value="1"/>
</dbReference>
<keyword evidence="2" id="KW-1185">Reference proteome</keyword>
<protein>
    <submittedName>
        <fullName evidence="1">Uncharacterized protein</fullName>
    </submittedName>
</protein>
<dbReference type="InterPro" id="IPR018531">
    <property type="entry name" value="DUF1993"/>
</dbReference>
<dbReference type="PANTHER" id="PTHR36922:SF1">
    <property type="entry name" value="DUF1993 DOMAIN-CONTAINING PROTEIN"/>
    <property type="match status" value="1"/>
</dbReference>
<dbReference type="Pfam" id="PF09351">
    <property type="entry name" value="DUF1993"/>
    <property type="match status" value="1"/>
</dbReference>
<dbReference type="InterPro" id="IPR034660">
    <property type="entry name" value="DinB/YfiT-like"/>
</dbReference>
<dbReference type="SUPFAM" id="SSF109854">
    <property type="entry name" value="DinB/YfiT-like putative metalloenzymes"/>
    <property type="match status" value="1"/>
</dbReference>
<comment type="caution">
    <text evidence="1">The sequence shown here is derived from an EMBL/GenBank/DDBJ whole genome shotgun (WGS) entry which is preliminary data.</text>
</comment>
<dbReference type="EMBL" id="JAKJXP020000004">
    <property type="protein sequence ID" value="KAK7756983.1"/>
    <property type="molecule type" value="Genomic_DNA"/>
</dbReference>
<dbReference type="Proteomes" id="UP001320420">
    <property type="component" value="Unassembled WGS sequence"/>
</dbReference>
<accession>A0AAN9VBD1</accession>
<evidence type="ECO:0000313" key="1">
    <source>
        <dbReference type="EMBL" id="KAK7756983.1"/>
    </source>
</evidence>
<organism evidence="1 2">
    <name type="scientific">Diatrype stigma</name>
    <dbReference type="NCBI Taxonomy" id="117547"/>
    <lineage>
        <taxon>Eukaryota</taxon>
        <taxon>Fungi</taxon>
        <taxon>Dikarya</taxon>
        <taxon>Ascomycota</taxon>
        <taxon>Pezizomycotina</taxon>
        <taxon>Sordariomycetes</taxon>
        <taxon>Xylariomycetidae</taxon>
        <taxon>Xylariales</taxon>
        <taxon>Diatrypaceae</taxon>
        <taxon>Diatrype</taxon>
    </lineage>
</organism>
<evidence type="ECO:0000313" key="2">
    <source>
        <dbReference type="Proteomes" id="UP001320420"/>
    </source>
</evidence>
<dbReference type="AlphaFoldDB" id="A0AAN9VBD1"/>
<sequence>MTAPAPQTAESPALGITQLMVAENFIRGMESLRHILRKGTLAPNPSALPAARLYEDMLPLTFQVYACCDASLGAIKKLAGADVPKWPAETADKSLTLDALIAAVDEALVALRAVDDAALAAADHLGTIHYDIGGYGPMELPVQNWLLGWSLPMFMCA</sequence>
<reference evidence="1 2" key="1">
    <citation type="submission" date="2024-02" db="EMBL/GenBank/DDBJ databases">
        <title>De novo assembly and annotation of 12 fungi associated with fruit tree decline syndrome in Ontario, Canada.</title>
        <authorList>
            <person name="Sulman M."/>
            <person name="Ellouze W."/>
            <person name="Ilyukhin E."/>
        </authorList>
    </citation>
    <scope>NUCLEOTIDE SEQUENCE [LARGE SCALE GENOMIC DNA]</scope>
    <source>
        <strain evidence="1 2">M11/M66-122</strain>
    </source>
</reference>
<name>A0AAN9VBD1_9PEZI</name>
<gene>
    <name evidence="1" type="ORF">SLS62_000999</name>
</gene>